<feature type="compositionally biased region" description="Basic residues" evidence="1">
    <location>
        <begin position="1"/>
        <end position="11"/>
    </location>
</feature>
<feature type="non-terminal residue" evidence="2">
    <location>
        <position position="1"/>
    </location>
</feature>
<feature type="non-terminal residue" evidence="2">
    <location>
        <position position="108"/>
    </location>
</feature>
<reference evidence="3" key="1">
    <citation type="journal article" date="2010" name="Nat. Biotechnol.">
        <title>Draft genome sequence of the oilseed species Ricinus communis.</title>
        <authorList>
            <person name="Chan A.P."/>
            <person name="Crabtree J."/>
            <person name="Zhao Q."/>
            <person name="Lorenzi H."/>
            <person name="Orvis J."/>
            <person name="Puiu D."/>
            <person name="Melake-Berhan A."/>
            <person name="Jones K.M."/>
            <person name="Redman J."/>
            <person name="Chen G."/>
            <person name="Cahoon E.B."/>
            <person name="Gedil M."/>
            <person name="Stanke M."/>
            <person name="Haas B.J."/>
            <person name="Wortman J.R."/>
            <person name="Fraser-Liggett C.M."/>
            <person name="Ravel J."/>
            <person name="Rabinowicz P.D."/>
        </authorList>
    </citation>
    <scope>NUCLEOTIDE SEQUENCE [LARGE SCALE GENOMIC DNA]</scope>
    <source>
        <strain evidence="3">cv. Hale</strain>
    </source>
</reference>
<proteinExistence type="predicted"/>
<name>B9TD27_RICCO</name>
<organism evidence="2 3">
    <name type="scientific">Ricinus communis</name>
    <name type="common">Castor bean</name>
    <dbReference type="NCBI Taxonomy" id="3988"/>
    <lineage>
        <taxon>Eukaryota</taxon>
        <taxon>Viridiplantae</taxon>
        <taxon>Streptophyta</taxon>
        <taxon>Embryophyta</taxon>
        <taxon>Tracheophyta</taxon>
        <taxon>Spermatophyta</taxon>
        <taxon>Magnoliopsida</taxon>
        <taxon>eudicotyledons</taxon>
        <taxon>Gunneridae</taxon>
        <taxon>Pentapetalae</taxon>
        <taxon>rosids</taxon>
        <taxon>fabids</taxon>
        <taxon>Malpighiales</taxon>
        <taxon>Euphorbiaceae</taxon>
        <taxon>Acalyphoideae</taxon>
        <taxon>Acalypheae</taxon>
        <taxon>Ricinus</taxon>
    </lineage>
</organism>
<keyword evidence="3" id="KW-1185">Reference proteome</keyword>
<sequence>ADRHCHRRHGQRLPLRQHPSRQRAHRRNWRAHQAAHRQRGPHHQRQRIWLLAGVQERLCVQHFWRHRHQHLQSDRRRCAARHLLHRRRVEQPWADRQDHPVQLCAGRH</sequence>
<feature type="region of interest" description="Disordered" evidence="1">
    <location>
        <begin position="1"/>
        <end position="26"/>
    </location>
</feature>
<evidence type="ECO:0000313" key="2">
    <source>
        <dbReference type="EMBL" id="EEF26237.1"/>
    </source>
</evidence>
<dbReference type="EMBL" id="EQ977830">
    <property type="protein sequence ID" value="EEF26237.1"/>
    <property type="molecule type" value="Genomic_DNA"/>
</dbReference>
<accession>B9TD27</accession>
<dbReference type="AlphaFoldDB" id="B9TD27"/>
<evidence type="ECO:0000256" key="1">
    <source>
        <dbReference type="SAM" id="MobiDB-lite"/>
    </source>
</evidence>
<dbReference type="InParanoid" id="B9TD27"/>
<dbReference type="Proteomes" id="UP000008311">
    <property type="component" value="Unassembled WGS sequence"/>
</dbReference>
<gene>
    <name evidence="2" type="ORF">RCOM_1837590</name>
</gene>
<evidence type="ECO:0000313" key="3">
    <source>
        <dbReference type="Proteomes" id="UP000008311"/>
    </source>
</evidence>
<protein>
    <submittedName>
        <fullName evidence="2">Uncharacterized protein</fullName>
    </submittedName>
</protein>